<name>A0A4R5K954_9BACL</name>
<evidence type="ECO:0000313" key="3">
    <source>
        <dbReference type="Proteomes" id="UP000295636"/>
    </source>
</evidence>
<dbReference type="InterPro" id="IPR013022">
    <property type="entry name" value="Xyl_isomerase-like_TIM-brl"/>
</dbReference>
<dbReference type="Pfam" id="PF01261">
    <property type="entry name" value="AP_endonuc_2"/>
    <property type="match status" value="1"/>
</dbReference>
<dbReference type="RefSeq" id="WP_133237003.1">
    <property type="nucleotide sequence ID" value="NZ_SMRT01000038.1"/>
</dbReference>
<dbReference type="PANTHER" id="PTHR12110">
    <property type="entry name" value="HYDROXYPYRUVATE ISOMERASE"/>
    <property type="match status" value="1"/>
</dbReference>
<gene>
    <name evidence="2" type="ORF">E1757_34960</name>
</gene>
<dbReference type="OrthoDB" id="9815124at2"/>
<reference evidence="2 3" key="1">
    <citation type="submission" date="2019-03" db="EMBL/GenBank/DDBJ databases">
        <title>This is whole genome sequence of Paenibacillus sp MS74 strain.</title>
        <authorList>
            <person name="Trinh H.N."/>
        </authorList>
    </citation>
    <scope>NUCLEOTIDE SEQUENCE [LARGE SCALE GENOMIC DNA]</scope>
    <source>
        <strain evidence="2 3">MS74</strain>
    </source>
</reference>
<dbReference type="InterPro" id="IPR050312">
    <property type="entry name" value="IolE/XylAMocC-like"/>
</dbReference>
<dbReference type="AlphaFoldDB" id="A0A4R5K954"/>
<dbReference type="GO" id="GO:0016853">
    <property type="term" value="F:isomerase activity"/>
    <property type="evidence" value="ECO:0007669"/>
    <property type="project" value="UniProtKB-KW"/>
</dbReference>
<sequence length="263" mass="30423">MNRSIQIAAMSLIWNNPQGDEFPLWLEEVKEAGYDGVTGFAAHSFKPFIEQPAELKRMLDNSGLLLASIDVHEQPSLDYYKKVCEMLALNGCKNLVYIDPKGGPKEYRKLGEWLNRIGEMSLSYGIRTLYHNHTRGIGETFTDLERVHAEVDSSKVFKMLDLGHATKDFVDLPVRERAVHFLTKHWEQIRFMEFKDWNEETDLNTPLGEGYCDYDSVFRLIREKGYQGWILVEQNGNEGWSRGRSPLECSKISMEYVKKGLQF</sequence>
<dbReference type="Gene3D" id="3.20.20.150">
    <property type="entry name" value="Divalent-metal-dependent TIM barrel enzymes"/>
    <property type="match status" value="1"/>
</dbReference>
<organism evidence="2 3">
    <name type="scientific">Paenibacillus piri</name>
    <dbReference type="NCBI Taxonomy" id="2547395"/>
    <lineage>
        <taxon>Bacteria</taxon>
        <taxon>Bacillati</taxon>
        <taxon>Bacillota</taxon>
        <taxon>Bacilli</taxon>
        <taxon>Bacillales</taxon>
        <taxon>Paenibacillaceae</taxon>
        <taxon>Paenibacillus</taxon>
    </lineage>
</organism>
<dbReference type="SUPFAM" id="SSF51658">
    <property type="entry name" value="Xylose isomerase-like"/>
    <property type="match status" value="1"/>
</dbReference>
<proteinExistence type="predicted"/>
<evidence type="ECO:0000259" key="1">
    <source>
        <dbReference type="Pfam" id="PF01261"/>
    </source>
</evidence>
<feature type="domain" description="Xylose isomerase-like TIM barrel" evidence="1">
    <location>
        <begin position="26"/>
        <end position="241"/>
    </location>
</feature>
<accession>A0A4R5K954</accession>
<evidence type="ECO:0000313" key="2">
    <source>
        <dbReference type="EMBL" id="TDF89189.1"/>
    </source>
</evidence>
<dbReference type="InterPro" id="IPR036237">
    <property type="entry name" value="Xyl_isomerase-like_sf"/>
</dbReference>
<dbReference type="EMBL" id="SMRT01000038">
    <property type="protein sequence ID" value="TDF89189.1"/>
    <property type="molecule type" value="Genomic_DNA"/>
</dbReference>
<keyword evidence="2" id="KW-0413">Isomerase</keyword>
<dbReference type="PANTHER" id="PTHR12110:SF41">
    <property type="entry name" value="INOSOSE DEHYDRATASE"/>
    <property type="match status" value="1"/>
</dbReference>
<protein>
    <submittedName>
        <fullName evidence="2">Sugar phosphate isomerase/epimerase</fullName>
    </submittedName>
</protein>
<keyword evidence="3" id="KW-1185">Reference proteome</keyword>
<dbReference type="Proteomes" id="UP000295636">
    <property type="component" value="Unassembled WGS sequence"/>
</dbReference>
<comment type="caution">
    <text evidence="2">The sequence shown here is derived from an EMBL/GenBank/DDBJ whole genome shotgun (WGS) entry which is preliminary data.</text>
</comment>